<dbReference type="Gene3D" id="2.40.128.150">
    <property type="entry name" value="Cysteine proteinases"/>
    <property type="match status" value="1"/>
</dbReference>
<dbReference type="RefSeq" id="WP_132980418.1">
    <property type="nucleotide sequence ID" value="NZ_BAAAEN010000004.1"/>
</dbReference>
<keyword evidence="4" id="KW-1185">Reference proteome</keyword>
<accession>A0ABP3LIS8</accession>
<protein>
    <submittedName>
        <fullName evidence="3">Arylamine N-acetyltransferase</fullName>
    </submittedName>
</protein>
<dbReference type="InterPro" id="IPR038765">
    <property type="entry name" value="Papain-like_cys_pep_sf"/>
</dbReference>
<evidence type="ECO:0000256" key="1">
    <source>
        <dbReference type="ARBA" id="ARBA00006547"/>
    </source>
</evidence>
<sequence>MGNTFDIDAYLARLGYQGSTAPSLATLDALTSAHSQSIPFENLDVLLRRPIHLEPQRLYDKLVTARRGGYCFELNGLFLELLAQLGFAARPLAARVRLGTTDRSIMVQRTHLTLAVTLDGQDWITDVGVGATSLTRALRLEDGLIQATSHDERRLVREDGRWYHQVQHAGQWVDVFEFTGEDMPMVDREVANWYTSTHPASHFLQGLTAARVLPKGRRVTLSGKVLKFRAADGHAREQELDGPQALQAALREHFGIDLPIDMLRKIPLPLTPIALL</sequence>
<reference evidence="4" key="1">
    <citation type="journal article" date="2019" name="Int. J. Syst. Evol. Microbiol.">
        <title>The Global Catalogue of Microorganisms (GCM) 10K type strain sequencing project: providing services to taxonomists for standard genome sequencing and annotation.</title>
        <authorList>
            <consortium name="The Broad Institute Genomics Platform"/>
            <consortium name="The Broad Institute Genome Sequencing Center for Infectious Disease"/>
            <person name="Wu L."/>
            <person name="Ma J."/>
        </authorList>
    </citation>
    <scope>NUCLEOTIDE SEQUENCE [LARGE SCALE GENOMIC DNA]</scope>
    <source>
        <strain evidence="4">JCM 14330</strain>
    </source>
</reference>
<name>A0ABP3LIS8_9BURK</name>
<gene>
    <name evidence="3" type="ORF">GCM10009097_15100</name>
</gene>
<comment type="similarity">
    <text evidence="1 2">Belongs to the arylamine N-acetyltransferase family.</text>
</comment>
<dbReference type="Proteomes" id="UP001501706">
    <property type="component" value="Unassembled WGS sequence"/>
</dbReference>
<dbReference type="PRINTS" id="PR01543">
    <property type="entry name" value="ANATRNSFRASE"/>
</dbReference>
<dbReference type="EMBL" id="BAAAEN010000004">
    <property type="protein sequence ID" value="GAA0499632.1"/>
    <property type="molecule type" value="Genomic_DNA"/>
</dbReference>
<comment type="caution">
    <text evidence="3">The sequence shown here is derived from an EMBL/GenBank/DDBJ whole genome shotgun (WGS) entry which is preliminary data.</text>
</comment>
<dbReference type="Gene3D" id="3.30.2140.10">
    <property type="entry name" value="Arylamine N-acetyltransferase"/>
    <property type="match status" value="1"/>
</dbReference>
<evidence type="ECO:0000313" key="4">
    <source>
        <dbReference type="Proteomes" id="UP001501706"/>
    </source>
</evidence>
<dbReference type="PANTHER" id="PTHR11786:SF0">
    <property type="entry name" value="ARYLAMINE N-ACETYLTRANSFERASE 4-RELATED"/>
    <property type="match status" value="1"/>
</dbReference>
<dbReference type="InterPro" id="IPR001447">
    <property type="entry name" value="Arylamine_N-AcTrfase"/>
</dbReference>
<organism evidence="3 4">
    <name type="scientific">Pigmentiphaga daeguensis</name>
    <dbReference type="NCBI Taxonomy" id="414049"/>
    <lineage>
        <taxon>Bacteria</taxon>
        <taxon>Pseudomonadati</taxon>
        <taxon>Pseudomonadota</taxon>
        <taxon>Betaproteobacteria</taxon>
        <taxon>Burkholderiales</taxon>
        <taxon>Alcaligenaceae</taxon>
        <taxon>Pigmentiphaga</taxon>
    </lineage>
</organism>
<evidence type="ECO:0000313" key="3">
    <source>
        <dbReference type="EMBL" id="GAA0499632.1"/>
    </source>
</evidence>
<evidence type="ECO:0000256" key="2">
    <source>
        <dbReference type="RuleBase" id="RU003452"/>
    </source>
</evidence>
<proteinExistence type="inferred from homology"/>
<dbReference type="PANTHER" id="PTHR11786">
    <property type="entry name" value="N-HYDROXYARYLAMINE O-ACETYLTRANSFERASE"/>
    <property type="match status" value="1"/>
</dbReference>
<dbReference type="Pfam" id="PF00797">
    <property type="entry name" value="Acetyltransf_2"/>
    <property type="match status" value="1"/>
</dbReference>
<dbReference type="SUPFAM" id="SSF54001">
    <property type="entry name" value="Cysteine proteinases"/>
    <property type="match status" value="1"/>
</dbReference>